<feature type="region of interest" description="Disordered" evidence="2">
    <location>
        <begin position="326"/>
        <end position="362"/>
    </location>
</feature>
<dbReference type="InterPro" id="IPR008927">
    <property type="entry name" value="6-PGluconate_DH-like_C_sf"/>
</dbReference>
<comment type="caution">
    <text evidence="4">The sequence shown here is derived from an EMBL/GenBank/DDBJ whole genome shotgun (WGS) entry which is preliminary data.</text>
</comment>
<dbReference type="Pfam" id="PF03446">
    <property type="entry name" value="NAD_binding_2"/>
    <property type="match status" value="1"/>
</dbReference>
<dbReference type="Proteomes" id="UP001342314">
    <property type="component" value="Unassembled WGS sequence"/>
</dbReference>
<dbReference type="PANTHER" id="PTHR43580">
    <property type="entry name" value="OXIDOREDUCTASE GLYR1-RELATED"/>
    <property type="match status" value="1"/>
</dbReference>
<dbReference type="Gene3D" id="3.40.50.720">
    <property type="entry name" value="NAD(P)-binding Rossmann-like Domain"/>
    <property type="match status" value="1"/>
</dbReference>
<dbReference type="InterPro" id="IPR051265">
    <property type="entry name" value="HIBADH-related_NP60_sf"/>
</dbReference>
<dbReference type="PANTHER" id="PTHR43580:SF8">
    <property type="entry name" value="6-PHOSPHOGLUCONATE DEHYDROGENASE NADP-BINDING DOMAIN-CONTAINING PROTEIN-RELATED"/>
    <property type="match status" value="1"/>
</dbReference>
<evidence type="ECO:0000256" key="2">
    <source>
        <dbReference type="SAM" id="MobiDB-lite"/>
    </source>
</evidence>
<dbReference type="AlphaFoldDB" id="A0AAV5GDC6"/>
<evidence type="ECO:0000259" key="3">
    <source>
        <dbReference type="Pfam" id="PF03446"/>
    </source>
</evidence>
<dbReference type="SUPFAM" id="SSF51735">
    <property type="entry name" value="NAD(P)-binding Rossmann-fold domains"/>
    <property type="match status" value="1"/>
</dbReference>
<dbReference type="InterPro" id="IPR006115">
    <property type="entry name" value="6PGDH_NADP-bd"/>
</dbReference>
<dbReference type="EMBL" id="BQKY01000001">
    <property type="protein sequence ID" value="GJN87645.1"/>
    <property type="molecule type" value="Genomic_DNA"/>
</dbReference>
<protein>
    <recommendedName>
        <fullName evidence="3">6-phosphogluconate dehydrogenase NADP-binding domain-containing protein</fullName>
    </recommendedName>
</protein>
<accession>A0AAV5GDC6</accession>
<gene>
    <name evidence="4" type="ORF">Rhopal_000600-T1</name>
</gene>
<sequence length="362" mass="38524">MPRSDPKQLGFIGYGNMGAPMAHNLAAYLHDNGYPPLLLWTRTTSKLPPASDLFAHADSPADLAAKCDVVVTSLANDEAARSVYAELFKGAQDKAGKGDEGTVFVDTSTLYPTTCGELERQASKIRHTTYLGAPVFGPPPMAKDASLVIVLSGDTFAKRRVEKFLVPAMGQRIIDVGNNVEKAAAFKLCNFAAPLGGNGTIVGIIELIAEMGTLADRAGVSFELYREFLTTFLPAPSVVGYSKKIMDNQFDSDNGFTVLNGLKDVSHIRQLAQSSGSTLPALDAAHRHLVTALAHGGGNLDWSSLVAGPRLAAGLAPFTGNRPFAHDTGFGARTDDGEAEEKKRRARLEPVPAGGIKEVRNF</sequence>
<dbReference type="InterPro" id="IPR013328">
    <property type="entry name" value="6PGD_dom2"/>
</dbReference>
<evidence type="ECO:0000256" key="1">
    <source>
        <dbReference type="ARBA" id="ARBA00007598"/>
    </source>
</evidence>
<organism evidence="4 5">
    <name type="scientific">Rhodotorula paludigena</name>
    <dbReference type="NCBI Taxonomy" id="86838"/>
    <lineage>
        <taxon>Eukaryota</taxon>
        <taxon>Fungi</taxon>
        <taxon>Dikarya</taxon>
        <taxon>Basidiomycota</taxon>
        <taxon>Pucciniomycotina</taxon>
        <taxon>Microbotryomycetes</taxon>
        <taxon>Sporidiobolales</taxon>
        <taxon>Sporidiobolaceae</taxon>
        <taxon>Rhodotorula</taxon>
    </lineage>
</organism>
<feature type="compositionally biased region" description="Basic and acidic residues" evidence="2">
    <location>
        <begin position="333"/>
        <end position="343"/>
    </location>
</feature>
<dbReference type="GO" id="GO:0050661">
    <property type="term" value="F:NADP binding"/>
    <property type="evidence" value="ECO:0007669"/>
    <property type="project" value="InterPro"/>
</dbReference>
<feature type="domain" description="6-phosphogluconate dehydrogenase NADP-binding" evidence="3">
    <location>
        <begin position="8"/>
        <end position="174"/>
    </location>
</feature>
<dbReference type="InterPro" id="IPR036291">
    <property type="entry name" value="NAD(P)-bd_dom_sf"/>
</dbReference>
<dbReference type="Gene3D" id="1.10.1040.10">
    <property type="entry name" value="N-(1-d-carboxylethyl)-l-norvaline Dehydrogenase, domain 2"/>
    <property type="match status" value="1"/>
</dbReference>
<name>A0AAV5GDC6_9BASI</name>
<evidence type="ECO:0000313" key="5">
    <source>
        <dbReference type="Proteomes" id="UP001342314"/>
    </source>
</evidence>
<comment type="similarity">
    <text evidence="1">Belongs to the HIBADH-related family. NP60 subfamily.</text>
</comment>
<reference evidence="4 5" key="1">
    <citation type="submission" date="2021-12" db="EMBL/GenBank/DDBJ databases">
        <title>High titer production of polyol ester of fatty acids by Rhodotorula paludigena BS15 towards product separation-free biomass refinery.</title>
        <authorList>
            <person name="Mano J."/>
            <person name="Ono H."/>
            <person name="Tanaka T."/>
            <person name="Naito K."/>
            <person name="Sushida H."/>
            <person name="Ike M."/>
            <person name="Tokuyasu K."/>
            <person name="Kitaoka M."/>
        </authorList>
    </citation>
    <scope>NUCLEOTIDE SEQUENCE [LARGE SCALE GENOMIC DNA]</scope>
    <source>
        <strain evidence="4 5">BS15</strain>
    </source>
</reference>
<proteinExistence type="inferred from homology"/>
<dbReference type="SUPFAM" id="SSF48179">
    <property type="entry name" value="6-phosphogluconate dehydrogenase C-terminal domain-like"/>
    <property type="match status" value="1"/>
</dbReference>
<keyword evidence="5" id="KW-1185">Reference proteome</keyword>
<evidence type="ECO:0000313" key="4">
    <source>
        <dbReference type="EMBL" id="GJN87645.1"/>
    </source>
</evidence>